<dbReference type="AlphaFoldDB" id="A0A1H2I242"/>
<sequence length="91" mass="9739">MVDTLKQFNLKNPGKDYSFGKVTSVSGAKITVQTTSGLKVSINDSFQEYKIGDQVALAARNGNLNSMFVIRKMKNIFPASGTVLVIGPGQG</sequence>
<accession>A0A1H2I242</accession>
<dbReference type="Proteomes" id="UP000199608">
    <property type="component" value="Unassembled WGS sequence"/>
</dbReference>
<gene>
    <name evidence="1" type="ORF">SAMN04487931_107183</name>
</gene>
<dbReference type="RefSeq" id="WP_014958393.1">
    <property type="nucleotide sequence ID" value="NZ_FNLL01000007.1"/>
</dbReference>
<organism evidence="1 2">
    <name type="scientific">Desulfobacula phenolica</name>
    <dbReference type="NCBI Taxonomy" id="90732"/>
    <lineage>
        <taxon>Bacteria</taxon>
        <taxon>Pseudomonadati</taxon>
        <taxon>Thermodesulfobacteriota</taxon>
        <taxon>Desulfobacteria</taxon>
        <taxon>Desulfobacterales</taxon>
        <taxon>Desulfobacteraceae</taxon>
        <taxon>Desulfobacula</taxon>
    </lineage>
</organism>
<reference evidence="2" key="1">
    <citation type="submission" date="2016-10" db="EMBL/GenBank/DDBJ databases">
        <authorList>
            <person name="Varghese N."/>
            <person name="Submissions S."/>
        </authorList>
    </citation>
    <scope>NUCLEOTIDE SEQUENCE [LARGE SCALE GENOMIC DNA]</scope>
    <source>
        <strain evidence="2">DSM 3384</strain>
    </source>
</reference>
<evidence type="ECO:0000313" key="1">
    <source>
        <dbReference type="EMBL" id="SDU38074.1"/>
    </source>
</evidence>
<dbReference type="EMBL" id="FNLL01000007">
    <property type="protein sequence ID" value="SDU38074.1"/>
    <property type="molecule type" value="Genomic_DNA"/>
</dbReference>
<name>A0A1H2I242_9BACT</name>
<proteinExistence type="predicted"/>
<protein>
    <submittedName>
        <fullName evidence="1">Uncharacterized protein</fullName>
    </submittedName>
</protein>
<evidence type="ECO:0000313" key="2">
    <source>
        <dbReference type="Proteomes" id="UP000199608"/>
    </source>
</evidence>
<keyword evidence="2" id="KW-1185">Reference proteome</keyword>